<dbReference type="PANTHER" id="PTHR43798:SF31">
    <property type="entry name" value="AB HYDROLASE SUPERFAMILY PROTEIN YCLE"/>
    <property type="match status" value="1"/>
</dbReference>
<gene>
    <name evidence="3" type="ORF">LIN78_05645</name>
</gene>
<dbReference type="InterPro" id="IPR050266">
    <property type="entry name" value="AB_hydrolase_sf"/>
</dbReference>
<dbReference type="GO" id="GO:0016787">
    <property type="term" value="F:hydrolase activity"/>
    <property type="evidence" value="ECO:0007669"/>
    <property type="project" value="UniProtKB-KW"/>
</dbReference>
<dbReference type="PRINTS" id="PR00111">
    <property type="entry name" value="ABHYDROLASE"/>
</dbReference>
<reference evidence="3" key="1">
    <citation type="submission" date="2021-10" db="EMBL/GenBank/DDBJ databases">
        <title>The complete genome sequence of Leeia sp. TBRC 13508.</title>
        <authorList>
            <person name="Charoenyingcharoen P."/>
            <person name="Yukphan P."/>
        </authorList>
    </citation>
    <scope>NUCLEOTIDE SEQUENCE</scope>
    <source>
        <strain evidence="3">TBRC 13508</strain>
    </source>
</reference>
<keyword evidence="1 3" id="KW-0378">Hydrolase</keyword>
<comment type="caution">
    <text evidence="3">The sequence shown here is derived from an EMBL/GenBank/DDBJ whole genome shotgun (WGS) entry which is preliminary data.</text>
</comment>
<organism evidence="3 4">
    <name type="scientific">Leeia speluncae</name>
    <dbReference type="NCBI Taxonomy" id="2884804"/>
    <lineage>
        <taxon>Bacteria</taxon>
        <taxon>Pseudomonadati</taxon>
        <taxon>Pseudomonadota</taxon>
        <taxon>Betaproteobacteria</taxon>
        <taxon>Neisseriales</taxon>
        <taxon>Leeiaceae</taxon>
        <taxon>Leeia</taxon>
    </lineage>
</organism>
<evidence type="ECO:0000313" key="4">
    <source>
        <dbReference type="Proteomes" id="UP001165395"/>
    </source>
</evidence>
<evidence type="ECO:0000256" key="1">
    <source>
        <dbReference type="ARBA" id="ARBA00022801"/>
    </source>
</evidence>
<dbReference type="EMBL" id="JAJBZT010000002">
    <property type="protein sequence ID" value="MCB6183030.1"/>
    <property type="molecule type" value="Genomic_DNA"/>
</dbReference>
<dbReference type="Proteomes" id="UP001165395">
    <property type="component" value="Unassembled WGS sequence"/>
</dbReference>
<dbReference type="InterPro" id="IPR000073">
    <property type="entry name" value="AB_hydrolase_1"/>
</dbReference>
<accession>A0ABS8D4B0</accession>
<dbReference type="InterPro" id="IPR029058">
    <property type="entry name" value="AB_hydrolase_fold"/>
</dbReference>
<feature type="domain" description="AB hydrolase-1" evidence="2">
    <location>
        <begin position="29"/>
        <end position="255"/>
    </location>
</feature>
<evidence type="ECO:0000259" key="2">
    <source>
        <dbReference type="Pfam" id="PF00561"/>
    </source>
</evidence>
<dbReference type="InterPro" id="IPR000639">
    <property type="entry name" value="Epox_hydrolase-like"/>
</dbReference>
<dbReference type="Gene3D" id="3.40.50.1820">
    <property type="entry name" value="alpha/beta hydrolase"/>
    <property type="match status" value="1"/>
</dbReference>
<dbReference type="PRINTS" id="PR00412">
    <property type="entry name" value="EPOXHYDRLASE"/>
</dbReference>
<dbReference type="PANTHER" id="PTHR43798">
    <property type="entry name" value="MONOACYLGLYCEROL LIPASE"/>
    <property type="match status" value="1"/>
</dbReference>
<name>A0ABS8D4B0_9NEIS</name>
<dbReference type="RefSeq" id="WP_227179378.1">
    <property type="nucleotide sequence ID" value="NZ_JAJBZT010000002.1"/>
</dbReference>
<proteinExistence type="predicted"/>
<dbReference type="Pfam" id="PF00561">
    <property type="entry name" value="Abhydrolase_1"/>
    <property type="match status" value="1"/>
</dbReference>
<dbReference type="SUPFAM" id="SSF53474">
    <property type="entry name" value="alpha/beta-Hydrolases"/>
    <property type="match status" value="1"/>
</dbReference>
<evidence type="ECO:0000313" key="3">
    <source>
        <dbReference type="EMBL" id="MCB6183030.1"/>
    </source>
</evidence>
<protein>
    <submittedName>
        <fullName evidence="3">Alpha/beta hydrolase</fullName>
    </submittedName>
</protein>
<keyword evidence="4" id="KW-1185">Reference proteome</keyword>
<sequence>MPEVTMGTTRDAQLSNGTSYVSAGQGECIIFIHGVGMGKEVWQPQIEFFSRHYRVVCYDMLGHGGSELPPDEAILEDYAVQLARLMDDLGIKKANIVGHSMGALVSLEFALTWPERVIRLVPMNAVYCRSVAQRQAVENRAKELADPGSPASLTATIARWFGDPVPAHLKHEEALVRHFLTTVNPVGYARTYQLFATSDRTHEGKFEKLTMPTLFLTGEFDPNSSPEMSQNMANASPNGVCHVIKNAKHMMGITSPSETNTALNDFLEKALN</sequence>